<proteinExistence type="predicted"/>
<feature type="signal peptide" evidence="3">
    <location>
        <begin position="1"/>
        <end position="27"/>
    </location>
</feature>
<evidence type="ECO:0000313" key="4">
    <source>
        <dbReference type="EMBL" id="MCP3420340.1"/>
    </source>
</evidence>
<keyword evidence="2" id="KW-1133">Transmembrane helix</keyword>
<feature type="compositionally biased region" description="Low complexity" evidence="1">
    <location>
        <begin position="226"/>
        <end position="246"/>
    </location>
</feature>
<keyword evidence="2" id="KW-0812">Transmembrane</keyword>
<evidence type="ECO:0000256" key="2">
    <source>
        <dbReference type="SAM" id="Phobius"/>
    </source>
</evidence>
<dbReference type="RefSeq" id="WP_254179584.1">
    <property type="nucleotide sequence ID" value="NZ_JANARS010000001.1"/>
</dbReference>
<feature type="transmembrane region" description="Helical" evidence="2">
    <location>
        <begin position="251"/>
        <end position="272"/>
    </location>
</feature>
<evidence type="ECO:0000313" key="5">
    <source>
        <dbReference type="Proteomes" id="UP001204524"/>
    </source>
</evidence>
<name>A0ABT1KRI7_9ACTN</name>
<gene>
    <name evidence="4" type="ORF">NCI01_00885</name>
</gene>
<feature type="region of interest" description="Disordered" evidence="1">
    <location>
        <begin position="212"/>
        <end position="248"/>
    </location>
</feature>
<evidence type="ECO:0000256" key="1">
    <source>
        <dbReference type="SAM" id="MobiDB-lite"/>
    </source>
</evidence>
<reference evidence="4 5" key="1">
    <citation type="submission" date="2022-06" db="EMBL/GenBank/DDBJ databases">
        <authorList>
            <person name="So Y."/>
        </authorList>
    </citation>
    <scope>NUCLEOTIDE SEQUENCE [LARGE SCALE GENOMIC DNA]</scope>
    <source>
        <strain evidence="4 5">STR3</strain>
    </source>
</reference>
<comment type="caution">
    <text evidence="4">The sequence shown here is derived from an EMBL/GenBank/DDBJ whole genome shotgun (WGS) entry which is preliminary data.</text>
</comment>
<dbReference type="EMBL" id="JANARS010000001">
    <property type="protein sequence ID" value="MCP3420340.1"/>
    <property type="molecule type" value="Genomic_DNA"/>
</dbReference>
<organism evidence="4 5">
    <name type="scientific">Nocardioides pinisoli</name>
    <dbReference type="NCBI Taxonomy" id="2950279"/>
    <lineage>
        <taxon>Bacteria</taxon>
        <taxon>Bacillati</taxon>
        <taxon>Actinomycetota</taxon>
        <taxon>Actinomycetes</taxon>
        <taxon>Propionibacteriales</taxon>
        <taxon>Nocardioidaceae</taxon>
        <taxon>Nocardioides</taxon>
    </lineage>
</organism>
<accession>A0ABT1KRI7</accession>
<protein>
    <submittedName>
        <fullName evidence="4">Uncharacterized protein</fullName>
    </submittedName>
</protein>
<evidence type="ECO:0000256" key="3">
    <source>
        <dbReference type="SAM" id="SignalP"/>
    </source>
</evidence>
<feature type="chain" id="PRO_5045956422" evidence="3">
    <location>
        <begin position="28"/>
        <end position="286"/>
    </location>
</feature>
<dbReference type="Proteomes" id="UP001204524">
    <property type="component" value="Unassembled WGS sequence"/>
</dbReference>
<keyword evidence="5" id="KW-1185">Reference proteome</keyword>
<sequence>MTTKLIHFLAALTAAVTVTLLHAPSYATEGWSPDAVMVMPLSPEDLTATDRELLDVLDAEPGDVLDVEYEKVELGEFFGGDAESVPFFKGTEIEVPPFSPLFTPAGRARAEGDEGYPEYASLLAWDGSDEKADQRAYQDKPAQGVSTDGWKPENLAWVSGDEITVTSLPETVTWVRVGFGIQDVWVDARNLMAPEESEAVAHFRADNLAETAAEEVPDAEPTQAVTPRSESTETTEPGSESFDAGASSGGVGLPLGSLAVGSLVLGGLALSWRHRRGEPTRVDGDS</sequence>
<keyword evidence="3" id="KW-0732">Signal</keyword>
<keyword evidence="2" id="KW-0472">Membrane</keyword>